<dbReference type="AlphaFoldDB" id="A0A8D8NW36"/>
<dbReference type="InterPro" id="IPR001584">
    <property type="entry name" value="Integrase_cat-core"/>
</dbReference>
<evidence type="ECO:0000313" key="2">
    <source>
        <dbReference type="EMBL" id="CAG6579580.1"/>
    </source>
</evidence>
<dbReference type="PANTHER" id="PTHR37984:SF11">
    <property type="entry name" value="INTEGRASE CATALYTIC DOMAIN-CONTAINING PROTEIN"/>
    <property type="match status" value="1"/>
</dbReference>
<dbReference type="Gene3D" id="3.30.420.10">
    <property type="entry name" value="Ribonuclease H-like superfamily/Ribonuclease H"/>
    <property type="match status" value="1"/>
</dbReference>
<dbReference type="InterPro" id="IPR036397">
    <property type="entry name" value="RNaseH_sf"/>
</dbReference>
<dbReference type="Pfam" id="PF00665">
    <property type="entry name" value="rve"/>
    <property type="match status" value="1"/>
</dbReference>
<reference evidence="2" key="1">
    <citation type="submission" date="2021-05" db="EMBL/GenBank/DDBJ databases">
        <authorList>
            <person name="Alioto T."/>
            <person name="Alioto T."/>
            <person name="Gomez Garrido J."/>
        </authorList>
    </citation>
    <scope>NUCLEOTIDE SEQUENCE</scope>
</reference>
<dbReference type="GO" id="GO:0015074">
    <property type="term" value="P:DNA integration"/>
    <property type="evidence" value="ECO:0007669"/>
    <property type="project" value="InterPro"/>
</dbReference>
<dbReference type="PANTHER" id="PTHR37984">
    <property type="entry name" value="PROTEIN CBG26694"/>
    <property type="match status" value="1"/>
</dbReference>
<protein>
    <submittedName>
        <fullName evidence="2">Uncharacterized protein K02A2.6</fullName>
    </submittedName>
</protein>
<organism evidence="2">
    <name type="scientific">Culex pipiens</name>
    <name type="common">House mosquito</name>
    <dbReference type="NCBI Taxonomy" id="7175"/>
    <lineage>
        <taxon>Eukaryota</taxon>
        <taxon>Metazoa</taxon>
        <taxon>Ecdysozoa</taxon>
        <taxon>Arthropoda</taxon>
        <taxon>Hexapoda</taxon>
        <taxon>Insecta</taxon>
        <taxon>Pterygota</taxon>
        <taxon>Neoptera</taxon>
        <taxon>Endopterygota</taxon>
        <taxon>Diptera</taxon>
        <taxon>Nematocera</taxon>
        <taxon>Culicoidea</taxon>
        <taxon>Culicidae</taxon>
        <taxon>Culicinae</taxon>
        <taxon>Culicini</taxon>
        <taxon>Culex</taxon>
        <taxon>Culex</taxon>
    </lineage>
</organism>
<feature type="domain" description="Integrase catalytic" evidence="1">
    <location>
        <begin position="29"/>
        <end position="120"/>
    </location>
</feature>
<sequence>MATDAEKWVESCSTCAVNGKPEKPTPMLRAFAPKAVWEAIAVDFNGPYARFGGVYILVVVDCRSRYLFAVPVKSTSLERTRDVLEAIFQREGFPKYIKSDNGPPLQQCRVQGLLRPEGYQTDIFYSVIPPAKRLGRESDESCQQRHDKCINQRNRIR</sequence>
<dbReference type="InterPro" id="IPR012337">
    <property type="entry name" value="RNaseH-like_sf"/>
</dbReference>
<dbReference type="GO" id="GO:0003676">
    <property type="term" value="F:nucleic acid binding"/>
    <property type="evidence" value="ECO:0007669"/>
    <property type="project" value="InterPro"/>
</dbReference>
<proteinExistence type="predicted"/>
<evidence type="ECO:0000259" key="1">
    <source>
        <dbReference type="PROSITE" id="PS50994"/>
    </source>
</evidence>
<dbReference type="SUPFAM" id="SSF53098">
    <property type="entry name" value="Ribonuclease H-like"/>
    <property type="match status" value="1"/>
</dbReference>
<accession>A0A8D8NW36</accession>
<dbReference type="PROSITE" id="PS50994">
    <property type="entry name" value="INTEGRASE"/>
    <property type="match status" value="1"/>
</dbReference>
<name>A0A8D8NW36_CULPI</name>
<dbReference type="InterPro" id="IPR050951">
    <property type="entry name" value="Retrovirus_Pol_polyprotein"/>
</dbReference>
<dbReference type="EMBL" id="HBUE01302383">
    <property type="protein sequence ID" value="CAG6579580.1"/>
    <property type="molecule type" value="Transcribed_RNA"/>
</dbReference>